<feature type="signal peptide" evidence="13">
    <location>
        <begin position="1"/>
        <end position="29"/>
    </location>
</feature>
<dbReference type="PROSITE" id="PS51318">
    <property type="entry name" value="TAT"/>
    <property type="match status" value="1"/>
</dbReference>
<dbReference type="PROSITE" id="PS52016">
    <property type="entry name" value="TONB_DEPENDENT_REC_3"/>
    <property type="match status" value="1"/>
</dbReference>
<dbReference type="CDD" id="cd01347">
    <property type="entry name" value="ligand_gated_channel"/>
    <property type="match status" value="1"/>
</dbReference>
<feature type="domain" description="TonB-dependent receptor plug" evidence="15">
    <location>
        <begin position="53"/>
        <end position="164"/>
    </location>
</feature>
<comment type="caution">
    <text evidence="16">The sequence shown here is derived from an EMBL/GenBank/DDBJ whole genome shotgun (WGS) entry which is preliminary data.</text>
</comment>
<keyword evidence="7" id="KW-0406">Ion transport</keyword>
<dbReference type="Proteomes" id="UP000306147">
    <property type="component" value="Unassembled WGS sequence"/>
</dbReference>
<keyword evidence="9 11" id="KW-0472">Membrane</keyword>
<evidence type="ECO:0000256" key="9">
    <source>
        <dbReference type="ARBA" id="ARBA00023136"/>
    </source>
</evidence>
<evidence type="ECO:0000256" key="12">
    <source>
        <dbReference type="RuleBase" id="RU003357"/>
    </source>
</evidence>
<feature type="chain" id="PRO_5020571032" evidence="13">
    <location>
        <begin position="30"/>
        <end position="778"/>
    </location>
</feature>
<keyword evidence="10 11" id="KW-0998">Cell outer membrane</keyword>
<dbReference type="PANTHER" id="PTHR32552:SF81">
    <property type="entry name" value="TONB-DEPENDENT OUTER MEMBRANE RECEPTOR"/>
    <property type="match status" value="1"/>
</dbReference>
<dbReference type="Gene3D" id="2.40.170.20">
    <property type="entry name" value="TonB-dependent receptor, beta-barrel domain"/>
    <property type="match status" value="1"/>
</dbReference>
<keyword evidence="17" id="KW-1185">Reference proteome</keyword>
<sequence length="778" mass="82332">MKRFAPSVRTLLGFTAATGALAVAAPAFAQDSQSSIAPNEEIVVTAQKREQTLLEIPQSISVVSAERLERQQATSFVDYAALVPGLSLQQGNPGETRVVLRGINTGGASPTTAIYIDETPFGASTGQANGAVLAGDIDPFDLERVEVLRGPQGTLYGANSLGGVIKFITVAPRLGEFEGKVQAGVETVTDGDMGWNGNAVINVPIASIAALRVSGFYREQGGFIDTLGIAREKANDVTSYGGRASLLVKPSDNFSVRLTAIAQNIRANSRAAFDADPITLKPQATDPTTGASTEGRLTRAQYYPDQNDVDYRNYNGTIDWDLGFASLVSATSYSKTIQHEVTDASYQLAGIGDAFFGGVGTPGPRGITLPATVSTKKFTQEVRLASPSSTTVEWLVGGYYTREEGRIFQRYLPFALDSGEAVDPTLTLPVGAGGADVTFPEFLRAELDSVYREYAGFGSVTAHFGPRFDITAGARYSHNEQRTRQLLDGSLLVLSGSPVGPDITNGKSDENVFTWSVSPRFELSDHASLYARVAKGYRPGGPNVVPPGAGSAFPGFFEADTLISYEAGIRAETADRSFAFDASLYYLDWSNIQVLVTYQTGIGPIGADGNGDSARSQGAEITATVRPTKGFDVVMNVAYNDAALRDDLPAGNGGFAGDRLPYAPEWTANLSADYEWGIGGGTTAFVGGNVRLVSDQQTDFDDAYQTQFGRRLAIDGFATVDLRVGARFGAFNVTAFAKNLGNSRGLTNVGSFGARPGTLVSASPIRPRTLGVTLGAGF</sequence>
<dbReference type="GO" id="GO:0006826">
    <property type="term" value="P:iron ion transport"/>
    <property type="evidence" value="ECO:0007669"/>
    <property type="project" value="UniProtKB-KW"/>
</dbReference>
<evidence type="ECO:0000256" key="10">
    <source>
        <dbReference type="ARBA" id="ARBA00023237"/>
    </source>
</evidence>
<dbReference type="InterPro" id="IPR012910">
    <property type="entry name" value="Plug_dom"/>
</dbReference>
<dbReference type="RefSeq" id="WP_135963244.1">
    <property type="nucleotide sequence ID" value="NZ_SRXT01000003.1"/>
</dbReference>
<dbReference type="InterPro" id="IPR039426">
    <property type="entry name" value="TonB-dep_rcpt-like"/>
</dbReference>
<keyword evidence="4" id="KW-0410">Iron transport</keyword>
<dbReference type="InterPro" id="IPR000531">
    <property type="entry name" value="Beta-barrel_TonB"/>
</dbReference>
<gene>
    <name evidence="16" type="ORF">E5A73_07710</name>
</gene>
<dbReference type="Pfam" id="PF07715">
    <property type="entry name" value="Plug"/>
    <property type="match status" value="1"/>
</dbReference>
<keyword evidence="13" id="KW-0732">Signal</keyword>
<feature type="domain" description="TonB-dependent receptor-like beta-barrel" evidence="14">
    <location>
        <begin position="288"/>
        <end position="740"/>
    </location>
</feature>
<evidence type="ECO:0000256" key="1">
    <source>
        <dbReference type="ARBA" id="ARBA00004571"/>
    </source>
</evidence>
<keyword evidence="2 11" id="KW-0813">Transport</keyword>
<comment type="similarity">
    <text evidence="11 12">Belongs to the TonB-dependent receptor family.</text>
</comment>
<evidence type="ECO:0000256" key="6">
    <source>
        <dbReference type="ARBA" id="ARBA00023004"/>
    </source>
</evidence>
<evidence type="ECO:0000256" key="3">
    <source>
        <dbReference type="ARBA" id="ARBA00022452"/>
    </source>
</evidence>
<dbReference type="Pfam" id="PF00593">
    <property type="entry name" value="TonB_dep_Rec_b-barrel"/>
    <property type="match status" value="1"/>
</dbReference>
<reference evidence="16 17" key="1">
    <citation type="submission" date="2019-04" db="EMBL/GenBank/DDBJ databases">
        <title>Sphingomonas psychrotolerans sp. nov., isolated from soil in the Tianshan Mountains, Xinjiang, China.</title>
        <authorList>
            <person name="Luo Y."/>
            <person name="Sheng H."/>
        </authorList>
    </citation>
    <scope>NUCLEOTIDE SEQUENCE [LARGE SCALE GENOMIC DNA]</scope>
    <source>
        <strain evidence="16 17">ZFGT-11</strain>
    </source>
</reference>
<dbReference type="EMBL" id="SRXT01000003">
    <property type="protein sequence ID" value="TGX54006.1"/>
    <property type="molecule type" value="Genomic_DNA"/>
</dbReference>
<keyword evidence="3 11" id="KW-1134">Transmembrane beta strand</keyword>
<evidence type="ECO:0000256" key="13">
    <source>
        <dbReference type="SAM" id="SignalP"/>
    </source>
</evidence>
<keyword evidence="5 11" id="KW-0812">Transmembrane</keyword>
<dbReference type="InterPro" id="IPR036942">
    <property type="entry name" value="Beta-barrel_TonB_sf"/>
</dbReference>
<accession>A0A4S1XG81</accession>
<dbReference type="PANTHER" id="PTHR32552">
    <property type="entry name" value="FERRICHROME IRON RECEPTOR-RELATED"/>
    <property type="match status" value="1"/>
</dbReference>
<organism evidence="16 17">
    <name type="scientific">Sphingomonas gei</name>
    <dbReference type="NCBI Taxonomy" id="1395960"/>
    <lineage>
        <taxon>Bacteria</taxon>
        <taxon>Pseudomonadati</taxon>
        <taxon>Pseudomonadota</taxon>
        <taxon>Alphaproteobacteria</taxon>
        <taxon>Sphingomonadales</taxon>
        <taxon>Sphingomonadaceae</taxon>
        <taxon>Sphingomonas</taxon>
    </lineage>
</organism>
<evidence type="ECO:0000256" key="5">
    <source>
        <dbReference type="ARBA" id="ARBA00022692"/>
    </source>
</evidence>
<name>A0A4S1XG81_9SPHN</name>
<dbReference type="AlphaFoldDB" id="A0A4S1XG81"/>
<evidence type="ECO:0000256" key="7">
    <source>
        <dbReference type="ARBA" id="ARBA00023065"/>
    </source>
</evidence>
<evidence type="ECO:0000259" key="15">
    <source>
        <dbReference type="Pfam" id="PF07715"/>
    </source>
</evidence>
<dbReference type="SUPFAM" id="SSF56935">
    <property type="entry name" value="Porins"/>
    <property type="match status" value="1"/>
</dbReference>
<evidence type="ECO:0000256" key="4">
    <source>
        <dbReference type="ARBA" id="ARBA00022496"/>
    </source>
</evidence>
<keyword evidence="8 12" id="KW-0798">TonB box</keyword>
<dbReference type="InterPro" id="IPR006311">
    <property type="entry name" value="TAT_signal"/>
</dbReference>
<keyword evidence="16" id="KW-0675">Receptor</keyword>
<evidence type="ECO:0000256" key="8">
    <source>
        <dbReference type="ARBA" id="ARBA00023077"/>
    </source>
</evidence>
<evidence type="ECO:0000313" key="16">
    <source>
        <dbReference type="EMBL" id="TGX54006.1"/>
    </source>
</evidence>
<evidence type="ECO:0000256" key="11">
    <source>
        <dbReference type="PROSITE-ProRule" id="PRU01360"/>
    </source>
</evidence>
<dbReference type="GO" id="GO:0009279">
    <property type="term" value="C:cell outer membrane"/>
    <property type="evidence" value="ECO:0007669"/>
    <property type="project" value="UniProtKB-SubCell"/>
</dbReference>
<evidence type="ECO:0000259" key="14">
    <source>
        <dbReference type="Pfam" id="PF00593"/>
    </source>
</evidence>
<evidence type="ECO:0000313" key="17">
    <source>
        <dbReference type="Proteomes" id="UP000306147"/>
    </source>
</evidence>
<protein>
    <submittedName>
        <fullName evidence="16">TonB-dependent receptor</fullName>
    </submittedName>
</protein>
<keyword evidence="6" id="KW-0408">Iron</keyword>
<dbReference type="OrthoDB" id="9760333at2"/>
<proteinExistence type="inferred from homology"/>
<comment type="subcellular location">
    <subcellularLocation>
        <location evidence="1 11">Cell outer membrane</location>
        <topology evidence="1 11">Multi-pass membrane protein</topology>
    </subcellularLocation>
</comment>
<evidence type="ECO:0000256" key="2">
    <source>
        <dbReference type="ARBA" id="ARBA00022448"/>
    </source>
</evidence>